<evidence type="ECO:0000313" key="8">
    <source>
        <dbReference type="Proteomes" id="UP001374803"/>
    </source>
</evidence>
<dbReference type="InterPro" id="IPR003439">
    <property type="entry name" value="ABC_transporter-like_ATP-bd"/>
</dbReference>
<feature type="transmembrane region" description="Helical" evidence="5">
    <location>
        <begin position="286"/>
        <end position="305"/>
    </location>
</feature>
<dbReference type="InterPro" id="IPR039421">
    <property type="entry name" value="Type_1_exporter"/>
</dbReference>
<protein>
    <submittedName>
        <fullName evidence="7">ABC transporter ATP-binding protein/permease</fullName>
    </submittedName>
</protein>
<feature type="transmembrane region" description="Helical" evidence="5">
    <location>
        <begin position="261"/>
        <end position="280"/>
    </location>
</feature>
<dbReference type="PANTHER" id="PTHR24221">
    <property type="entry name" value="ATP-BINDING CASSETTE SUB-FAMILY B"/>
    <property type="match status" value="1"/>
</dbReference>
<dbReference type="Pfam" id="PF00005">
    <property type="entry name" value="ABC_tran"/>
    <property type="match status" value="1"/>
</dbReference>
<reference evidence="7" key="1">
    <citation type="submission" date="2021-12" db="EMBL/GenBank/DDBJ databases">
        <title>Discovery of the Pendulisporaceae a myxobacterial family with distinct sporulation behavior and unique specialized metabolism.</title>
        <authorList>
            <person name="Garcia R."/>
            <person name="Popoff A."/>
            <person name="Bader C.D."/>
            <person name="Loehr J."/>
            <person name="Walesch S."/>
            <person name="Walt C."/>
            <person name="Boldt J."/>
            <person name="Bunk B."/>
            <person name="Haeckl F.J.F.P.J."/>
            <person name="Gunesch A.P."/>
            <person name="Birkelbach J."/>
            <person name="Nuebel U."/>
            <person name="Pietschmann T."/>
            <person name="Bach T."/>
            <person name="Mueller R."/>
        </authorList>
    </citation>
    <scope>NUCLEOTIDE SEQUENCE</scope>
    <source>
        <strain evidence="7">MSr11367</strain>
    </source>
</reference>
<dbReference type="SUPFAM" id="SSF52540">
    <property type="entry name" value="P-loop containing nucleoside triphosphate hydrolases"/>
    <property type="match status" value="1"/>
</dbReference>
<evidence type="ECO:0000313" key="7">
    <source>
        <dbReference type="EMBL" id="WXB10641.1"/>
    </source>
</evidence>
<evidence type="ECO:0000256" key="2">
    <source>
        <dbReference type="ARBA" id="ARBA00022692"/>
    </source>
</evidence>
<keyword evidence="8" id="KW-1185">Reference proteome</keyword>
<feature type="transmembrane region" description="Helical" evidence="5">
    <location>
        <begin position="184"/>
        <end position="206"/>
    </location>
</feature>
<dbReference type="Gene3D" id="3.40.50.300">
    <property type="entry name" value="P-loop containing nucleotide triphosphate hydrolases"/>
    <property type="match status" value="1"/>
</dbReference>
<feature type="transmembrane region" description="Helical" evidence="5">
    <location>
        <begin position="151"/>
        <end position="172"/>
    </location>
</feature>
<dbReference type="SUPFAM" id="SSF90123">
    <property type="entry name" value="ABC transporter transmembrane region"/>
    <property type="match status" value="1"/>
</dbReference>
<accession>A0ABZ2LI86</accession>
<keyword evidence="7" id="KW-0067">ATP-binding</keyword>
<evidence type="ECO:0000259" key="6">
    <source>
        <dbReference type="PROSITE" id="PS50893"/>
    </source>
</evidence>
<evidence type="ECO:0000256" key="3">
    <source>
        <dbReference type="ARBA" id="ARBA00022989"/>
    </source>
</evidence>
<comment type="subcellular location">
    <subcellularLocation>
        <location evidence="1">Cell membrane</location>
        <topology evidence="1">Multi-pass membrane protein</topology>
    </subcellularLocation>
</comment>
<proteinExistence type="predicted"/>
<dbReference type="CDD" id="cd03228">
    <property type="entry name" value="ABCC_MRP_Like"/>
    <property type="match status" value="1"/>
</dbReference>
<gene>
    <name evidence="7" type="ORF">LVJ94_25865</name>
</gene>
<organism evidence="7 8">
    <name type="scientific">Pendulispora rubella</name>
    <dbReference type="NCBI Taxonomy" id="2741070"/>
    <lineage>
        <taxon>Bacteria</taxon>
        <taxon>Pseudomonadati</taxon>
        <taxon>Myxococcota</taxon>
        <taxon>Myxococcia</taxon>
        <taxon>Myxococcales</taxon>
        <taxon>Sorangiineae</taxon>
        <taxon>Pendulisporaceae</taxon>
        <taxon>Pendulispora</taxon>
    </lineage>
</organism>
<dbReference type="RefSeq" id="WP_394840315.1">
    <property type="nucleotide sequence ID" value="NZ_CP089929.1"/>
</dbReference>
<feature type="transmembrane region" description="Helical" evidence="5">
    <location>
        <begin position="374"/>
        <end position="392"/>
    </location>
</feature>
<dbReference type="Proteomes" id="UP001374803">
    <property type="component" value="Chromosome"/>
</dbReference>
<sequence>MGLEDTVRAFGLEAEPLYGRYGDIDTLLCGTAPALLRVVGSSASDEHQLIALLDANSKRARILAPDHSVRTIPLTMLRDALYLETEGAHGARIEALLARIPISSRDRARARAALLREQVRELPLDVGWALRLSPATPFLHQLRSAGVIRTLRAMTAAHAVSFALSVLGWWILGRGALSGHLDRGWLYAWALVLATLVPIRVLTAWWQGITSISAGLLLKQRMLLGALNSVPDSIRSEGTGQLLGQVIEVDAVEDLAMHGGFVSLIALVELAISLPVLALGPSGVSSVLAFLGWLAFAAFLIYRFARRWIGWSRARITMTEDMIERMAGHRTRVAQEDSAHWHDDEDRALAAYAEATHALDRVNTAITGLLPRGWMLLGFAVLAPAFIAGAASPEKLAVGIGGVLLARSALLRITTGLTSLVGAVAAWKHAEPLFHAATRFEPAASTRTPPKDTDSEAATLLDVRHLDFRYRADGAAVLRDVTFRIQRGERVLVEGPSGAGKSTFGSVVAGLRPHESGLVLFRGLDRKSLGADAWRHNIAVAPQFHENHLFSETLAFNLLMGRQWPPREEDLREAARICRELGLGPLLDRMPGGLMQRVGETGWQLSHGERSRVYLARALLQGAELVILDESFASLDPETQAQALECARKRAPSLMVIAHP</sequence>
<dbReference type="InterPro" id="IPR036640">
    <property type="entry name" value="ABC1_TM_sf"/>
</dbReference>
<evidence type="ECO:0000256" key="4">
    <source>
        <dbReference type="ARBA" id="ARBA00023136"/>
    </source>
</evidence>
<keyword evidence="4 5" id="KW-0472">Membrane</keyword>
<dbReference type="EMBL" id="CP089983">
    <property type="protein sequence ID" value="WXB10641.1"/>
    <property type="molecule type" value="Genomic_DNA"/>
</dbReference>
<keyword evidence="7" id="KW-0547">Nucleotide-binding</keyword>
<name>A0ABZ2LI86_9BACT</name>
<dbReference type="GO" id="GO:0005524">
    <property type="term" value="F:ATP binding"/>
    <property type="evidence" value="ECO:0007669"/>
    <property type="project" value="UniProtKB-KW"/>
</dbReference>
<feature type="domain" description="ABC transporter" evidence="6">
    <location>
        <begin position="463"/>
        <end position="659"/>
    </location>
</feature>
<dbReference type="InterPro" id="IPR027417">
    <property type="entry name" value="P-loop_NTPase"/>
</dbReference>
<evidence type="ECO:0000256" key="1">
    <source>
        <dbReference type="ARBA" id="ARBA00004651"/>
    </source>
</evidence>
<keyword evidence="2 5" id="KW-0812">Transmembrane</keyword>
<keyword evidence="3 5" id="KW-1133">Transmembrane helix</keyword>
<dbReference type="Gene3D" id="1.20.1560.10">
    <property type="entry name" value="ABC transporter type 1, transmembrane domain"/>
    <property type="match status" value="1"/>
</dbReference>
<evidence type="ECO:0000256" key="5">
    <source>
        <dbReference type="SAM" id="Phobius"/>
    </source>
</evidence>
<dbReference type="PROSITE" id="PS50893">
    <property type="entry name" value="ABC_TRANSPORTER_2"/>
    <property type="match status" value="1"/>
</dbReference>
<dbReference type="PANTHER" id="PTHR24221:SF654">
    <property type="entry name" value="ATP-BINDING CASSETTE SUB-FAMILY B MEMBER 6"/>
    <property type="match status" value="1"/>
</dbReference>